<dbReference type="RefSeq" id="WP_074610578.1">
    <property type="nucleotide sequence ID" value="NZ_FNGY01000007.1"/>
</dbReference>
<sequence length="229" mass="25698">MNMLKKKALQLIERQLGKKGIVLEVRSWNPSTFYEVDLHLPGVDMDKWTSVQHMKTKVAEYVYRDYTPASWDAETQTCTLYIDASHDGDGSKWVAQLRKGDQICYLGIGGTNAKPVDGKQILCLGDSSCVGHFLALEQLVGKGNVAGALVIKEENHRAEFTSYFDTLLEAIPPKLSNNIDNLHNWLKEQQWGSNAIYIAGNVPMVVGLKQKIRSLPDFDAAVKVQGFWW</sequence>
<dbReference type="InterPro" id="IPR017927">
    <property type="entry name" value="FAD-bd_FR_type"/>
</dbReference>
<accession>A0A1H0B6E0</accession>
<reference evidence="3" key="1">
    <citation type="submission" date="2016-10" db="EMBL/GenBank/DDBJ databases">
        <authorList>
            <person name="Varghese N."/>
            <person name="Submissions S."/>
        </authorList>
    </citation>
    <scope>NUCLEOTIDE SEQUENCE [LARGE SCALE GENOMIC DNA]</scope>
    <source>
        <strain evidence="3">DSM 19110</strain>
    </source>
</reference>
<dbReference type="InterPro" id="IPR017938">
    <property type="entry name" value="Riboflavin_synthase-like_b-brl"/>
</dbReference>
<dbReference type="PROSITE" id="PS51384">
    <property type="entry name" value="FAD_FR"/>
    <property type="match status" value="1"/>
</dbReference>
<dbReference type="AlphaFoldDB" id="A0A1H0B6E0"/>
<dbReference type="GO" id="GO:0016491">
    <property type="term" value="F:oxidoreductase activity"/>
    <property type="evidence" value="ECO:0007669"/>
    <property type="project" value="InterPro"/>
</dbReference>
<name>A0A1H0B6E0_9SPHI</name>
<protein>
    <recommendedName>
        <fullName evidence="1">FAD-binding FR-type domain-containing protein</fullName>
    </recommendedName>
</protein>
<proteinExistence type="predicted"/>
<dbReference type="Proteomes" id="UP000183200">
    <property type="component" value="Unassembled WGS sequence"/>
</dbReference>
<gene>
    <name evidence="2" type="ORF">SAMN05421820_107322</name>
</gene>
<organism evidence="2 3">
    <name type="scientific">Pedobacter steynii</name>
    <dbReference type="NCBI Taxonomy" id="430522"/>
    <lineage>
        <taxon>Bacteria</taxon>
        <taxon>Pseudomonadati</taxon>
        <taxon>Bacteroidota</taxon>
        <taxon>Sphingobacteriia</taxon>
        <taxon>Sphingobacteriales</taxon>
        <taxon>Sphingobacteriaceae</taxon>
        <taxon>Pedobacter</taxon>
    </lineage>
</organism>
<evidence type="ECO:0000259" key="1">
    <source>
        <dbReference type="PROSITE" id="PS51384"/>
    </source>
</evidence>
<dbReference type="OrthoDB" id="649820at2"/>
<dbReference type="SUPFAM" id="SSF63380">
    <property type="entry name" value="Riboflavin synthase domain-like"/>
    <property type="match status" value="1"/>
</dbReference>
<evidence type="ECO:0000313" key="3">
    <source>
        <dbReference type="Proteomes" id="UP000183200"/>
    </source>
</evidence>
<dbReference type="STRING" id="430522.BFS30_19235"/>
<evidence type="ECO:0000313" key="2">
    <source>
        <dbReference type="EMBL" id="SDN41235.1"/>
    </source>
</evidence>
<feature type="domain" description="FAD-binding FR-type" evidence="1">
    <location>
        <begin position="15"/>
        <end position="115"/>
    </location>
</feature>
<dbReference type="EMBL" id="FNGY01000007">
    <property type="protein sequence ID" value="SDN41235.1"/>
    <property type="molecule type" value="Genomic_DNA"/>
</dbReference>
<keyword evidence="3" id="KW-1185">Reference proteome</keyword>
<dbReference type="Gene3D" id="2.40.30.10">
    <property type="entry name" value="Translation factors"/>
    <property type="match status" value="1"/>
</dbReference>